<comment type="similarity">
    <text evidence="2">Belongs to the DoxX family.</text>
</comment>
<dbReference type="STRING" id="526226.Gbro_0606"/>
<evidence type="ECO:0000256" key="1">
    <source>
        <dbReference type="ARBA" id="ARBA00004651"/>
    </source>
</evidence>
<feature type="transmembrane region" description="Helical" evidence="7">
    <location>
        <begin position="109"/>
        <end position="133"/>
    </location>
</feature>
<keyword evidence="4 7" id="KW-0812">Transmembrane</keyword>
<sequence length="143" mass="15702">MAGFSSVPQFLARLILGIIFIAHGWQKLHTNGMDATKAFFKGLDVPFPEFTAYAVTWLELVGGILLIIGLLLPLVSVLLIIDMIGAIYYVHWDNGFWAGGDKVGWEWPLALIAGLLAVGFSGGLGAADTHLWARRRRRREPVA</sequence>
<dbReference type="EMBL" id="CP001802">
    <property type="protein sequence ID" value="ACY19934.1"/>
    <property type="molecule type" value="Genomic_DNA"/>
</dbReference>
<accession>D0LEL6</accession>
<dbReference type="OrthoDB" id="1122432at2"/>
<name>D0LEL6_GORB4</name>
<feature type="transmembrane region" description="Helical" evidence="7">
    <location>
        <begin position="6"/>
        <end position="25"/>
    </location>
</feature>
<gene>
    <name evidence="8" type="ordered locus">Gbro_0606</name>
</gene>
<dbReference type="Pfam" id="PF07681">
    <property type="entry name" value="DoxX"/>
    <property type="match status" value="1"/>
</dbReference>
<evidence type="ECO:0000256" key="5">
    <source>
        <dbReference type="ARBA" id="ARBA00022989"/>
    </source>
</evidence>
<dbReference type="InterPro" id="IPR051907">
    <property type="entry name" value="DoxX-like_oxidoreductase"/>
</dbReference>
<keyword evidence="5 7" id="KW-1133">Transmembrane helix</keyword>
<dbReference type="PANTHER" id="PTHR33452">
    <property type="entry name" value="OXIDOREDUCTASE CATD-RELATED"/>
    <property type="match status" value="1"/>
</dbReference>
<evidence type="ECO:0000313" key="8">
    <source>
        <dbReference type="EMBL" id="ACY19934.1"/>
    </source>
</evidence>
<feature type="transmembrane region" description="Helical" evidence="7">
    <location>
        <begin position="64"/>
        <end position="89"/>
    </location>
</feature>
<evidence type="ECO:0000256" key="7">
    <source>
        <dbReference type="SAM" id="Phobius"/>
    </source>
</evidence>
<evidence type="ECO:0000313" key="9">
    <source>
        <dbReference type="Proteomes" id="UP000001219"/>
    </source>
</evidence>
<dbReference type="Proteomes" id="UP000001219">
    <property type="component" value="Chromosome"/>
</dbReference>
<dbReference type="AlphaFoldDB" id="D0LEL6"/>
<protein>
    <submittedName>
        <fullName evidence="8">DoxX family protein</fullName>
    </submittedName>
</protein>
<evidence type="ECO:0000256" key="4">
    <source>
        <dbReference type="ARBA" id="ARBA00022692"/>
    </source>
</evidence>
<evidence type="ECO:0000256" key="2">
    <source>
        <dbReference type="ARBA" id="ARBA00006679"/>
    </source>
</evidence>
<comment type="subcellular location">
    <subcellularLocation>
        <location evidence="1">Cell membrane</location>
        <topology evidence="1">Multi-pass membrane protein</topology>
    </subcellularLocation>
</comment>
<keyword evidence="3" id="KW-1003">Cell membrane</keyword>
<dbReference type="KEGG" id="gbr:Gbro_0606"/>
<keyword evidence="9" id="KW-1185">Reference proteome</keyword>
<dbReference type="HOGENOM" id="CLU_058421_3_2_11"/>
<dbReference type="RefSeq" id="WP_012832521.1">
    <property type="nucleotide sequence ID" value="NC_013441.1"/>
</dbReference>
<evidence type="ECO:0000256" key="3">
    <source>
        <dbReference type="ARBA" id="ARBA00022475"/>
    </source>
</evidence>
<proteinExistence type="inferred from homology"/>
<organism evidence="8 9">
    <name type="scientific">Gordonia bronchialis (strain ATCC 25592 / DSM 43247 / BCRC 13721 / JCM 3198 / KCTC 3076 / NBRC 16047 / NCTC 10667)</name>
    <name type="common">Rhodococcus bronchialis</name>
    <dbReference type="NCBI Taxonomy" id="526226"/>
    <lineage>
        <taxon>Bacteria</taxon>
        <taxon>Bacillati</taxon>
        <taxon>Actinomycetota</taxon>
        <taxon>Actinomycetes</taxon>
        <taxon>Mycobacteriales</taxon>
        <taxon>Gordoniaceae</taxon>
        <taxon>Gordonia</taxon>
    </lineage>
</organism>
<dbReference type="eggNOG" id="COG2259">
    <property type="taxonomic scope" value="Bacteria"/>
</dbReference>
<dbReference type="GO" id="GO:0005886">
    <property type="term" value="C:plasma membrane"/>
    <property type="evidence" value="ECO:0007669"/>
    <property type="project" value="UniProtKB-SubCell"/>
</dbReference>
<dbReference type="PANTHER" id="PTHR33452:SF1">
    <property type="entry name" value="INNER MEMBRANE PROTEIN YPHA-RELATED"/>
    <property type="match status" value="1"/>
</dbReference>
<reference evidence="8 9" key="2">
    <citation type="journal article" date="2010" name="Stand. Genomic Sci.">
        <title>Complete genome sequence of Gordonia bronchialis type strain (3410).</title>
        <authorList>
            <person name="Ivanova N."/>
            <person name="Sikorski J."/>
            <person name="Jando M."/>
            <person name="Lapidus A."/>
            <person name="Nolan M."/>
            <person name="Lucas S."/>
            <person name="Del Rio T.G."/>
            <person name="Tice H."/>
            <person name="Copeland A."/>
            <person name="Cheng J.F."/>
            <person name="Chen F."/>
            <person name="Bruce D."/>
            <person name="Goodwin L."/>
            <person name="Pitluck S."/>
            <person name="Mavromatis K."/>
            <person name="Ovchinnikova G."/>
            <person name="Pati A."/>
            <person name="Chen A."/>
            <person name="Palaniappan K."/>
            <person name="Land M."/>
            <person name="Hauser L."/>
            <person name="Chang Y.J."/>
            <person name="Jeffries C.D."/>
            <person name="Chain P."/>
            <person name="Saunders E."/>
            <person name="Han C."/>
            <person name="Detter J.C."/>
            <person name="Brettin T."/>
            <person name="Rohde M."/>
            <person name="Goker M."/>
            <person name="Bristow J."/>
            <person name="Eisen J.A."/>
            <person name="Markowitz V."/>
            <person name="Hugenholtz P."/>
            <person name="Klenk H.P."/>
            <person name="Kyrpides N.C."/>
        </authorList>
    </citation>
    <scope>NUCLEOTIDE SEQUENCE [LARGE SCALE GENOMIC DNA]</scope>
    <source>
        <strain evidence="9">ATCC 25592 / DSM 43247 / BCRC 13721 / JCM 3198 / KCTC 3076 / NBRC 16047 / NCTC 10667</strain>
    </source>
</reference>
<dbReference type="InterPro" id="IPR032808">
    <property type="entry name" value="DoxX"/>
</dbReference>
<reference evidence="9" key="1">
    <citation type="submission" date="2009-10" db="EMBL/GenBank/DDBJ databases">
        <title>The complete chromosome of Gordonia bronchialis DSM 43247.</title>
        <authorList>
            <consortium name="US DOE Joint Genome Institute (JGI-PGF)"/>
            <person name="Lucas S."/>
            <person name="Copeland A."/>
            <person name="Lapidus A."/>
            <person name="Glavina del Rio T."/>
            <person name="Dalin E."/>
            <person name="Tice H."/>
            <person name="Bruce D."/>
            <person name="Goodwin L."/>
            <person name="Pitluck S."/>
            <person name="Kyrpides N."/>
            <person name="Mavromatis K."/>
            <person name="Ivanova N."/>
            <person name="Ovchinnikova G."/>
            <person name="Saunders E."/>
            <person name="Brettin T."/>
            <person name="Detter J.C."/>
            <person name="Han C."/>
            <person name="Larimer F."/>
            <person name="Land M."/>
            <person name="Hauser L."/>
            <person name="Markowitz V."/>
            <person name="Cheng J.-F."/>
            <person name="Hugenholtz P."/>
            <person name="Woyke T."/>
            <person name="Wu D."/>
            <person name="Jando M."/>
            <person name="Schneider S."/>
            <person name="Goeker M."/>
            <person name="Klenk H.-P."/>
            <person name="Eisen J.A."/>
        </authorList>
    </citation>
    <scope>NUCLEOTIDE SEQUENCE [LARGE SCALE GENOMIC DNA]</scope>
    <source>
        <strain evidence="9">ATCC 25592 / DSM 43247 / BCRC 13721 / JCM 3198 / KCTC 3076 / NBRC 16047 / NCTC 10667</strain>
    </source>
</reference>
<keyword evidence="6 7" id="KW-0472">Membrane</keyword>
<evidence type="ECO:0000256" key="6">
    <source>
        <dbReference type="ARBA" id="ARBA00023136"/>
    </source>
</evidence>